<keyword evidence="2" id="KW-0378">Hydrolase</keyword>
<gene>
    <name evidence="6" type="ORF">GB928_026105</name>
</gene>
<keyword evidence="4 6" id="KW-0067">ATP-binding</keyword>
<dbReference type="GO" id="GO:0005524">
    <property type="term" value="F:ATP binding"/>
    <property type="evidence" value="ECO:0007669"/>
    <property type="project" value="UniProtKB-KW"/>
</dbReference>
<dbReference type="Pfam" id="PF13087">
    <property type="entry name" value="AAA_12"/>
    <property type="match status" value="1"/>
</dbReference>
<dbReference type="PANTHER" id="PTHR43788:SF8">
    <property type="entry name" value="DNA-BINDING PROTEIN SMUBP-2"/>
    <property type="match status" value="1"/>
</dbReference>
<evidence type="ECO:0000256" key="1">
    <source>
        <dbReference type="ARBA" id="ARBA00022741"/>
    </source>
</evidence>
<comment type="caution">
    <text evidence="6">The sequence shown here is derived from an EMBL/GenBank/DDBJ whole genome shotgun (WGS) entry which is preliminary data.</text>
</comment>
<dbReference type="Pfam" id="PF13245">
    <property type="entry name" value="AAA_19"/>
    <property type="match status" value="1"/>
</dbReference>
<accession>A0ABT8XLN5</accession>
<organism evidence="6 7">
    <name type="scientific">Shinella curvata</name>
    <dbReference type="NCBI Taxonomy" id="1817964"/>
    <lineage>
        <taxon>Bacteria</taxon>
        <taxon>Pseudomonadati</taxon>
        <taxon>Pseudomonadota</taxon>
        <taxon>Alphaproteobacteria</taxon>
        <taxon>Hyphomicrobiales</taxon>
        <taxon>Rhizobiaceae</taxon>
        <taxon>Shinella</taxon>
    </lineage>
</organism>
<keyword evidence="3" id="KW-0347">Helicase</keyword>
<reference evidence="6" key="1">
    <citation type="submission" date="2022-04" db="EMBL/GenBank/DDBJ databases">
        <title>Shinella lacus sp. nov., a novel member of the genus Shinella from water.</title>
        <authorList>
            <person name="Deng Y."/>
        </authorList>
    </citation>
    <scope>NUCLEOTIDE SEQUENCE</scope>
    <source>
        <strain evidence="6">JCM 31239</strain>
    </source>
</reference>
<name>A0ABT8XLN5_9HYPH</name>
<dbReference type="InterPro" id="IPR041679">
    <property type="entry name" value="DNA2/NAM7-like_C"/>
</dbReference>
<dbReference type="InterPro" id="IPR027417">
    <property type="entry name" value="P-loop_NTPase"/>
</dbReference>
<dbReference type="InterPro" id="IPR050534">
    <property type="entry name" value="Coronavir_polyprotein_1ab"/>
</dbReference>
<feature type="domain" description="DNA2/NAM7 helicase-like C-terminal" evidence="5">
    <location>
        <begin position="1146"/>
        <end position="1361"/>
    </location>
</feature>
<evidence type="ECO:0000256" key="2">
    <source>
        <dbReference type="ARBA" id="ARBA00022801"/>
    </source>
</evidence>
<evidence type="ECO:0000256" key="4">
    <source>
        <dbReference type="ARBA" id="ARBA00022840"/>
    </source>
</evidence>
<dbReference type="PANTHER" id="PTHR43788">
    <property type="entry name" value="DNA2/NAM7 HELICASE FAMILY MEMBER"/>
    <property type="match status" value="1"/>
</dbReference>
<dbReference type="SUPFAM" id="SSF52540">
    <property type="entry name" value="P-loop containing nucleoside triphosphate hydrolases"/>
    <property type="match status" value="1"/>
</dbReference>
<keyword evidence="1" id="KW-0547">Nucleotide-binding</keyword>
<evidence type="ECO:0000313" key="7">
    <source>
        <dbReference type="Proteomes" id="UP001177080"/>
    </source>
</evidence>
<evidence type="ECO:0000313" key="6">
    <source>
        <dbReference type="EMBL" id="MDO6124660.1"/>
    </source>
</evidence>
<proteinExistence type="predicted"/>
<protein>
    <submittedName>
        <fullName evidence="6">ATP-binding protein</fullName>
    </submittedName>
</protein>
<dbReference type="RefSeq" id="WP_244763975.1">
    <property type="nucleotide sequence ID" value="NZ_JALJCJ010000010.1"/>
</dbReference>
<dbReference type="EMBL" id="WHSC02000014">
    <property type="protein sequence ID" value="MDO6124660.1"/>
    <property type="molecule type" value="Genomic_DNA"/>
</dbReference>
<evidence type="ECO:0000259" key="5">
    <source>
        <dbReference type="Pfam" id="PF13087"/>
    </source>
</evidence>
<evidence type="ECO:0000256" key="3">
    <source>
        <dbReference type="ARBA" id="ARBA00022806"/>
    </source>
</evidence>
<dbReference type="Gene3D" id="3.40.50.300">
    <property type="entry name" value="P-loop containing nucleotide triphosphate hydrolases"/>
    <property type="match status" value="2"/>
</dbReference>
<sequence length="1414" mass="154573">MNTVLPKRMVSKSKFSMFMRTLCDRELYLSLFSNNPSSLDAAGIPVPLKSRPGVQLITNSGREFEYEQFDLLLNAVPAHVVHKSAGRTGIDLNEALAKATYPSLILQPELEPEEFRDVALSALGVSAASLKLIPQLSGLRPDILFVDTRQDTDYEILPDGSRLLVAVDDPRRPLSVIDLKNITEANASYSAEVCLYAIFLANWLHSKGSAFKDRYFISDRIFLWRHTEMPAFTEVMKKKDGGEVTARLQALRNDLEDGLVNYLVYMPSVRKFFVEDLPRVVATGDGQGWAALDYHVNPKCGACDWLGNRSWLSPDDHVFFDKNPTNYCFQGAESSDHLCKMPTLSKGATRVLKDGGHPQVGKLVGIQSNAAVLRGHTLLKKDRDQIGSRAESIATGNVTVDQASKVGGLAKYLGAEFDIVVNFDPGSGFLTGVALRGTLFAPFGHKFQKADGEAQSIRPLGEAAFVVSKDNVVAEWAALNSFIERLAMWIDDAKKVFDDHGMGTLRTQICFWELRQYTELCNAFGRHLLDILQLSGRSQRALAWIFPAEELMEKAEQICPNIVFIKDIVTASVRLPQRFAVTLLGTAEAYHHDRLTPRKIDSYYVEPLGNGIPRERIFEIWKSPTGTVRMFGKPVSVFEAVERYGAALKAHTWAMSSIAARLRMDLKNCISGNAPELSMSIPSGLAGVAYDSKLWERWASVSAAVGKTEGLHTLIARPEWLEAAYQAVILEAVTRNLGGNRYEFAVSADSTEAKIEEGDFCTVGIVSHPGFPLKNAKTLGVGLDDYTPMHRVISVKVENFDRAAARITVRLEPSWGKVAPAFQAVMASGLVPIGSEPIYLLPTMPFDDYDQTREVLIEIGDPSVARPSAEAKLAMGHSAAKKIPKGTGAVSPVARILWEGDAVAKTLVRTGEQVEKLAGFATTANAYPLNKSQVDAVRICGQRQLSIIWGPPGTGKTDTLVAMLHAMVREGSPRKILITGPNYRTVEELSGRLLRNLEADGAAEGDFFWLYSKSRTPKDVSSSNPNIVAKAGTLDFGGGLDDIQTSISDPHRTTIISTTAHMVLRLTKAVGQSGSALDEVFDVIVLDESSQIPMTLAIKPLAALKSNAQVIVAGDHKQMPPIQNLDPPKGAEYLVDSIQTYLIKRFGIAQQPLLVNYRSNQDLVDYARSLGYPAQLVAGTPKKDLSVITPLGEVVKKLPAALPQSEAYAELLRPERRVTALIHDDPTSSQANDLEAGLVAGLAFIARHAMAKDLDTGGGTSGEAFTDETFFESGIGIVTPHKAQKALVVRKLTELFPSADPELVFSAVDTVERFQGGERNLIIVSYGVGDTDIIEGEEQFLLQLERTNVAVSRAKAKCIVLMPKSLAYHLPTDQKAAETSVALKSYLEEFCGHRLAVNIHDGAGALRAAEIRWH</sequence>
<dbReference type="Proteomes" id="UP001177080">
    <property type="component" value="Unassembled WGS sequence"/>
</dbReference>
<keyword evidence="7" id="KW-1185">Reference proteome</keyword>